<name>A0ACB9HXG2_9ASTR</name>
<dbReference type="Proteomes" id="UP001056120">
    <property type="component" value="Linkage Group LG11"/>
</dbReference>
<dbReference type="EMBL" id="CM042028">
    <property type="protein sequence ID" value="KAI3799996.1"/>
    <property type="molecule type" value="Genomic_DNA"/>
</dbReference>
<evidence type="ECO:0000313" key="1">
    <source>
        <dbReference type="EMBL" id="KAI3799996.1"/>
    </source>
</evidence>
<reference evidence="1 2" key="2">
    <citation type="journal article" date="2022" name="Mol. Ecol. Resour.">
        <title>The genomes of chicory, endive, great burdock and yacon provide insights into Asteraceae paleo-polyploidization history and plant inulin production.</title>
        <authorList>
            <person name="Fan W."/>
            <person name="Wang S."/>
            <person name="Wang H."/>
            <person name="Wang A."/>
            <person name="Jiang F."/>
            <person name="Liu H."/>
            <person name="Zhao H."/>
            <person name="Xu D."/>
            <person name="Zhang Y."/>
        </authorList>
    </citation>
    <scope>NUCLEOTIDE SEQUENCE [LARGE SCALE GENOMIC DNA]</scope>
    <source>
        <strain evidence="2">cv. Yunnan</strain>
        <tissue evidence="1">Leaves</tissue>
    </source>
</reference>
<accession>A0ACB9HXG2</accession>
<proteinExistence type="predicted"/>
<comment type="caution">
    <text evidence="1">The sequence shown here is derived from an EMBL/GenBank/DDBJ whole genome shotgun (WGS) entry which is preliminary data.</text>
</comment>
<evidence type="ECO:0000313" key="2">
    <source>
        <dbReference type="Proteomes" id="UP001056120"/>
    </source>
</evidence>
<protein>
    <submittedName>
        <fullName evidence="1">Uncharacterized protein</fullName>
    </submittedName>
</protein>
<reference evidence="2" key="1">
    <citation type="journal article" date="2022" name="Mol. Ecol. Resour.">
        <title>The genomes of chicory, endive, great burdock and yacon provide insights into Asteraceae palaeo-polyploidization history and plant inulin production.</title>
        <authorList>
            <person name="Fan W."/>
            <person name="Wang S."/>
            <person name="Wang H."/>
            <person name="Wang A."/>
            <person name="Jiang F."/>
            <person name="Liu H."/>
            <person name="Zhao H."/>
            <person name="Xu D."/>
            <person name="Zhang Y."/>
        </authorList>
    </citation>
    <scope>NUCLEOTIDE SEQUENCE [LARGE SCALE GENOMIC DNA]</scope>
    <source>
        <strain evidence="2">cv. Yunnan</strain>
    </source>
</reference>
<organism evidence="1 2">
    <name type="scientific">Smallanthus sonchifolius</name>
    <dbReference type="NCBI Taxonomy" id="185202"/>
    <lineage>
        <taxon>Eukaryota</taxon>
        <taxon>Viridiplantae</taxon>
        <taxon>Streptophyta</taxon>
        <taxon>Embryophyta</taxon>
        <taxon>Tracheophyta</taxon>
        <taxon>Spermatophyta</taxon>
        <taxon>Magnoliopsida</taxon>
        <taxon>eudicotyledons</taxon>
        <taxon>Gunneridae</taxon>
        <taxon>Pentapetalae</taxon>
        <taxon>asterids</taxon>
        <taxon>campanulids</taxon>
        <taxon>Asterales</taxon>
        <taxon>Asteraceae</taxon>
        <taxon>Asteroideae</taxon>
        <taxon>Heliantheae alliance</taxon>
        <taxon>Millerieae</taxon>
        <taxon>Smallanthus</taxon>
    </lineage>
</organism>
<sequence length="102" mass="11961">MFASLLCQTIVVSFRSKCVVRFHIPKVKKNKKKKNQKNRLKKLGFQKILVEFFKSFGDCCRITALPDQWPILQCHMLIRIRIINLSSNYFVQDATQVQTTDV</sequence>
<gene>
    <name evidence="1" type="ORF">L1987_35302</name>
</gene>
<keyword evidence="2" id="KW-1185">Reference proteome</keyword>